<gene>
    <name evidence="2" type="ORF">SNE34_04985</name>
</gene>
<reference evidence="2 3" key="1">
    <citation type="journal article" date="2016" name="Int. J. Syst. Evol. Microbiol.">
        <title>Lysobacter erysipheiresistens sp. nov., an antagonist of powdery mildew, isolated from tobacco-cultivated soil.</title>
        <authorList>
            <person name="Xie B."/>
            <person name="Li T."/>
            <person name="Lin X."/>
            <person name="Wang C.J."/>
            <person name="Chen Y.J."/>
            <person name="Liu W.J."/>
            <person name="Zhao Z.W."/>
        </authorList>
    </citation>
    <scope>NUCLEOTIDE SEQUENCE [LARGE SCALE GENOMIC DNA]</scope>
    <source>
        <strain evidence="2 3">RS-LYSO-3</strain>
    </source>
</reference>
<evidence type="ECO:0000256" key="1">
    <source>
        <dbReference type="SAM" id="SignalP"/>
    </source>
</evidence>
<evidence type="ECO:0000313" key="2">
    <source>
        <dbReference type="EMBL" id="MEG3183358.1"/>
    </source>
</evidence>
<evidence type="ECO:0000313" key="3">
    <source>
        <dbReference type="Proteomes" id="UP001355056"/>
    </source>
</evidence>
<comment type="caution">
    <text evidence="2">The sequence shown here is derived from an EMBL/GenBank/DDBJ whole genome shotgun (WGS) entry which is preliminary data.</text>
</comment>
<dbReference type="Proteomes" id="UP001355056">
    <property type="component" value="Unassembled WGS sequence"/>
</dbReference>
<dbReference type="RefSeq" id="WP_332615251.1">
    <property type="nucleotide sequence ID" value="NZ_JAXGFP010000002.1"/>
</dbReference>
<sequence>MNKTALSLSFLLLAASAAQAQETLGCPQLPADTGLTWEHRANGGSDFCRALRADGSEALGLYIAAEASFEPKRDNREENDLIDGRPVQWYRAELVTKPDIEARETLIQLDDGRVAHLWLQAPAGAQLNQAFELTRQLRFGPPQQVAAGE</sequence>
<accession>A0ABU7YWU9</accession>
<protein>
    <submittedName>
        <fullName evidence="2">Uncharacterized protein</fullName>
    </submittedName>
</protein>
<keyword evidence="1" id="KW-0732">Signal</keyword>
<proteinExistence type="predicted"/>
<name>A0ABU7YWU9_9GAMM</name>
<feature type="chain" id="PRO_5046159375" evidence="1">
    <location>
        <begin position="21"/>
        <end position="149"/>
    </location>
</feature>
<keyword evidence="3" id="KW-1185">Reference proteome</keyword>
<feature type="signal peptide" evidence="1">
    <location>
        <begin position="1"/>
        <end position="20"/>
    </location>
</feature>
<organism evidence="2 3">
    <name type="scientific">Novilysobacter erysipheiresistens</name>
    <dbReference type="NCBI Taxonomy" id="1749332"/>
    <lineage>
        <taxon>Bacteria</taxon>
        <taxon>Pseudomonadati</taxon>
        <taxon>Pseudomonadota</taxon>
        <taxon>Gammaproteobacteria</taxon>
        <taxon>Lysobacterales</taxon>
        <taxon>Lysobacteraceae</taxon>
        <taxon>Novilysobacter</taxon>
    </lineage>
</organism>
<dbReference type="EMBL" id="JAXGFP010000002">
    <property type="protein sequence ID" value="MEG3183358.1"/>
    <property type="molecule type" value="Genomic_DNA"/>
</dbReference>